<keyword evidence="4" id="KW-1003">Cell membrane</keyword>
<dbReference type="GO" id="GO:0005886">
    <property type="term" value="C:plasma membrane"/>
    <property type="evidence" value="ECO:0007669"/>
    <property type="project" value="UniProtKB-SubCell"/>
</dbReference>
<dbReference type="Gene3D" id="1.20.1530.20">
    <property type="match status" value="2"/>
</dbReference>
<evidence type="ECO:0000256" key="1">
    <source>
        <dbReference type="ARBA" id="ARBA00004651"/>
    </source>
</evidence>
<protein>
    <recommendedName>
        <fullName evidence="11">Transporter</fullName>
    </recommendedName>
</protein>
<organism evidence="9 10">
    <name type="scientific">Rubritalea profundi</name>
    <dbReference type="NCBI Taxonomy" id="1658618"/>
    <lineage>
        <taxon>Bacteria</taxon>
        <taxon>Pseudomonadati</taxon>
        <taxon>Verrucomicrobiota</taxon>
        <taxon>Verrucomicrobiia</taxon>
        <taxon>Verrucomicrobiales</taxon>
        <taxon>Rubritaleaceae</taxon>
        <taxon>Rubritalea</taxon>
    </lineage>
</organism>
<feature type="transmembrane region" description="Helical" evidence="8">
    <location>
        <begin position="126"/>
        <end position="147"/>
    </location>
</feature>
<comment type="caution">
    <text evidence="9">The sequence shown here is derived from an EMBL/GenBank/DDBJ whole genome shotgun (WGS) entry which is preliminary data.</text>
</comment>
<feature type="transmembrane region" description="Helical" evidence="8">
    <location>
        <begin position="192"/>
        <end position="210"/>
    </location>
</feature>
<proteinExistence type="inferred from homology"/>
<feature type="transmembrane region" description="Helical" evidence="8">
    <location>
        <begin position="282"/>
        <end position="307"/>
    </location>
</feature>
<reference evidence="9 10" key="1">
    <citation type="submission" date="2016-12" db="EMBL/GenBank/DDBJ databases">
        <title>Study of bacterial adaptation to deep sea.</title>
        <authorList>
            <person name="Song J."/>
            <person name="Yoshizawa S."/>
            <person name="Kogure K."/>
        </authorList>
    </citation>
    <scope>NUCLEOTIDE SEQUENCE [LARGE SCALE GENOMIC DNA]</scope>
    <source>
        <strain evidence="9 10">SAORIC-165</strain>
    </source>
</reference>
<dbReference type="GO" id="GO:0055085">
    <property type="term" value="P:transmembrane transport"/>
    <property type="evidence" value="ECO:0007669"/>
    <property type="project" value="InterPro"/>
</dbReference>
<feature type="transmembrane region" description="Helical" evidence="8">
    <location>
        <begin position="6"/>
        <end position="23"/>
    </location>
</feature>
<evidence type="ECO:0000256" key="5">
    <source>
        <dbReference type="ARBA" id="ARBA00022692"/>
    </source>
</evidence>
<evidence type="ECO:0000256" key="6">
    <source>
        <dbReference type="ARBA" id="ARBA00022989"/>
    </source>
</evidence>
<evidence type="ECO:0008006" key="11">
    <source>
        <dbReference type="Google" id="ProtNLM"/>
    </source>
</evidence>
<evidence type="ECO:0000313" key="9">
    <source>
        <dbReference type="EMBL" id="PQJ28704.1"/>
    </source>
</evidence>
<dbReference type="PANTHER" id="PTHR36838">
    <property type="entry name" value="AUXIN EFFLUX CARRIER FAMILY PROTEIN"/>
    <property type="match status" value="1"/>
</dbReference>
<dbReference type="PANTHER" id="PTHR36838:SF1">
    <property type="entry name" value="SLR1864 PROTEIN"/>
    <property type="match status" value="1"/>
</dbReference>
<evidence type="ECO:0000256" key="8">
    <source>
        <dbReference type="SAM" id="Phobius"/>
    </source>
</evidence>
<evidence type="ECO:0000256" key="3">
    <source>
        <dbReference type="ARBA" id="ARBA00022448"/>
    </source>
</evidence>
<evidence type="ECO:0000256" key="2">
    <source>
        <dbReference type="ARBA" id="ARBA00010145"/>
    </source>
</evidence>
<feature type="transmembrane region" description="Helical" evidence="8">
    <location>
        <begin position="251"/>
        <end position="270"/>
    </location>
</feature>
<dbReference type="InterPro" id="IPR004776">
    <property type="entry name" value="Mem_transp_PIN-like"/>
</dbReference>
<dbReference type="Proteomes" id="UP000239907">
    <property type="component" value="Unassembled WGS sequence"/>
</dbReference>
<feature type="transmembrane region" description="Helical" evidence="8">
    <location>
        <begin position="159"/>
        <end position="177"/>
    </location>
</feature>
<dbReference type="RefSeq" id="WP_105043200.1">
    <property type="nucleotide sequence ID" value="NZ_MQWA01000001.1"/>
</dbReference>
<evidence type="ECO:0000256" key="4">
    <source>
        <dbReference type="ARBA" id="ARBA00022475"/>
    </source>
</evidence>
<dbReference type="OrthoDB" id="9815385at2"/>
<gene>
    <name evidence="9" type="ORF">BSZ32_09445</name>
</gene>
<name>A0A2S7U2T0_9BACT</name>
<feature type="transmembrane region" description="Helical" evidence="8">
    <location>
        <begin position="35"/>
        <end position="54"/>
    </location>
</feature>
<dbReference type="Pfam" id="PF03547">
    <property type="entry name" value="Mem_trans"/>
    <property type="match status" value="2"/>
</dbReference>
<sequence>MLVLEALVPVVLVIGVGSLLRKFEILTEEIERGMMQMVVQVLLPALTLANIIGNKALGDWAEVGKVAGFGCGGILVGFSVAYGFAGLLGMKKGSGKRTFGVTAGTQNYGFMGVPLLLSLFPDEGLLGILFTHNVGVEIAMWTVGVSLMRGDKSLSWKSFMKAPIIAVVVGLVINALGLDPWFQGVPMKACEMLGSAAIPIALVVIGAGLVELLKKERFDWKTAIGSVVVRLALIPACLIAGAYFLPISLELKKVIVIQAAMPAAMFPIVLAKHYGGKPEVAVQVVVATTTVCFLTMPFVIVLGMSILGL</sequence>
<feature type="transmembrane region" description="Helical" evidence="8">
    <location>
        <begin position="66"/>
        <end position="87"/>
    </location>
</feature>
<dbReference type="AlphaFoldDB" id="A0A2S7U2T0"/>
<comment type="similarity">
    <text evidence="2">Belongs to the auxin efflux carrier (TC 2.A.69) family.</text>
</comment>
<dbReference type="EMBL" id="MQWA01000001">
    <property type="protein sequence ID" value="PQJ28704.1"/>
    <property type="molecule type" value="Genomic_DNA"/>
</dbReference>
<evidence type="ECO:0000256" key="7">
    <source>
        <dbReference type="ARBA" id="ARBA00023136"/>
    </source>
</evidence>
<keyword evidence="3" id="KW-0813">Transport</keyword>
<accession>A0A2S7U2T0</accession>
<comment type="subcellular location">
    <subcellularLocation>
        <location evidence="1">Cell membrane</location>
        <topology evidence="1">Multi-pass membrane protein</topology>
    </subcellularLocation>
</comment>
<keyword evidence="5 8" id="KW-0812">Transmembrane</keyword>
<dbReference type="InterPro" id="IPR038770">
    <property type="entry name" value="Na+/solute_symporter_sf"/>
</dbReference>
<keyword evidence="10" id="KW-1185">Reference proteome</keyword>
<feature type="transmembrane region" description="Helical" evidence="8">
    <location>
        <begin position="222"/>
        <end position="245"/>
    </location>
</feature>
<keyword evidence="7 8" id="KW-0472">Membrane</keyword>
<evidence type="ECO:0000313" key="10">
    <source>
        <dbReference type="Proteomes" id="UP000239907"/>
    </source>
</evidence>
<keyword evidence="6 8" id="KW-1133">Transmembrane helix</keyword>